<reference evidence="1 2" key="1">
    <citation type="submission" date="2014-04" db="EMBL/GenBank/DDBJ databases">
        <authorList>
            <consortium name="DOE Joint Genome Institute"/>
            <person name="Kuo A."/>
            <person name="Kohler A."/>
            <person name="Nagy L.G."/>
            <person name="Floudas D."/>
            <person name="Copeland A."/>
            <person name="Barry K.W."/>
            <person name="Cichocki N."/>
            <person name="Veneault-Fourrey C."/>
            <person name="LaButti K."/>
            <person name="Lindquist E.A."/>
            <person name="Lipzen A."/>
            <person name="Lundell T."/>
            <person name="Morin E."/>
            <person name="Murat C."/>
            <person name="Sun H."/>
            <person name="Tunlid A."/>
            <person name="Henrissat B."/>
            <person name="Grigoriev I.V."/>
            <person name="Hibbett D.S."/>
            <person name="Martin F."/>
            <person name="Nordberg H.P."/>
            <person name="Cantor M.N."/>
            <person name="Hua S.X."/>
        </authorList>
    </citation>
    <scope>NUCLEOTIDE SEQUENCE [LARGE SCALE GENOMIC DNA]</scope>
    <source>
        <strain evidence="1 2">Foug A</strain>
    </source>
</reference>
<dbReference type="Proteomes" id="UP000053989">
    <property type="component" value="Unassembled WGS sequence"/>
</dbReference>
<organism evidence="1 2">
    <name type="scientific">Scleroderma citrinum Foug A</name>
    <dbReference type="NCBI Taxonomy" id="1036808"/>
    <lineage>
        <taxon>Eukaryota</taxon>
        <taxon>Fungi</taxon>
        <taxon>Dikarya</taxon>
        <taxon>Basidiomycota</taxon>
        <taxon>Agaricomycotina</taxon>
        <taxon>Agaricomycetes</taxon>
        <taxon>Agaricomycetidae</taxon>
        <taxon>Boletales</taxon>
        <taxon>Sclerodermatineae</taxon>
        <taxon>Sclerodermataceae</taxon>
        <taxon>Scleroderma</taxon>
    </lineage>
</organism>
<dbReference type="EMBL" id="KN822006">
    <property type="protein sequence ID" value="KIM69803.1"/>
    <property type="molecule type" value="Genomic_DNA"/>
</dbReference>
<accession>A0A0C3A7X5</accession>
<keyword evidence="2" id="KW-1185">Reference proteome</keyword>
<proteinExistence type="predicted"/>
<reference evidence="2" key="2">
    <citation type="submission" date="2015-01" db="EMBL/GenBank/DDBJ databases">
        <title>Evolutionary Origins and Diversification of the Mycorrhizal Mutualists.</title>
        <authorList>
            <consortium name="DOE Joint Genome Institute"/>
            <consortium name="Mycorrhizal Genomics Consortium"/>
            <person name="Kohler A."/>
            <person name="Kuo A."/>
            <person name="Nagy L.G."/>
            <person name="Floudas D."/>
            <person name="Copeland A."/>
            <person name="Barry K.W."/>
            <person name="Cichocki N."/>
            <person name="Veneault-Fourrey C."/>
            <person name="LaButti K."/>
            <person name="Lindquist E.A."/>
            <person name="Lipzen A."/>
            <person name="Lundell T."/>
            <person name="Morin E."/>
            <person name="Murat C."/>
            <person name="Riley R."/>
            <person name="Ohm R."/>
            <person name="Sun H."/>
            <person name="Tunlid A."/>
            <person name="Henrissat B."/>
            <person name="Grigoriev I.V."/>
            <person name="Hibbett D.S."/>
            <person name="Martin F."/>
        </authorList>
    </citation>
    <scope>NUCLEOTIDE SEQUENCE [LARGE SCALE GENOMIC DNA]</scope>
    <source>
        <strain evidence="2">Foug A</strain>
    </source>
</reference>
<dbReference type="STRING" id="1036808.A0A0C3A7X5"/>
<evidence type="ECO:0000313" key="2">
    <source>
        <dbReference type="Proteomes" id="UP000053989"/>
    </source>
</evidence>
<protein>
    <submittedName>
        <fullName evidence="1">Uncharacterized protein</fullName>
    </submittedName>
</protein>
<name>A0A0C3A7X5_9AGAM</name>
<gene>
    <name evidence="1" type="ORF">SCLCIDRAFT_1208346</name>
</gene>
<sequence>MTLRPATPGFIYSPRRSVVLYSLIKSVYFLKASLSVENIDGTVDFGTLGHCVTISGLTTCSNATIGYEF</sequence>
<evidence type="ECO:0000313" key="1">
    <source>
        <dbReference type="EMBL" id="KIM69803.1"/>
    </source>
</evidence>
<dbReference type="AlphaFoldDB" id="A0A0C3A7X5"/>
<dbReference type="InParanoid" id="A0A0C3A7X5"/>
<dbReference type="HOGENOM" id="CLU_2777417_0_0_1"/>